<feature type="transmembrane region" description="Helical" evidence="7">
    <location>
        <begin position="154"/>
        <end position="174"/>
    </location>
</feature>
<comment type="similarity">
    <text evidence="2 7">Belongs to the DedA family.</text>
</comment>
<feature type="transmembrane region" description="Helical" evidence="7">
    <location>
        <begin position="26"/>
        <end position="48"/>
    </location>
</feature>
<keyword evidence="10" id="KW-1185">Reference proteome</keyword>
<sequence length="216" mass="24817">MSIAEIFEFLRAVDTELYYYIKKFGILIYFLLFAVVFTKTAFVVLTFLPGDSLVFASGALAALDKLDIIPLFVLYFIATTLADSNNYFIGRLFGRVPQEKSLLFRFISSDVLTRAKTFIEDYDRVALTFSRFIPLMRTMTPFMSGFTQYPYKKFVRYNVAGALLWTFVWLFSGYALGNIPWVADNLMFTLLLISAVVLIPTIYAYVKQMAKNRKLA</sequence>
<evidence type="ECO:0000256" key="5">
    <source>
        <dbReference type="ARBA" id="ARBA00022989"/>
    </source>
</evidence>
<dbReference type="AlphaFoldDB" id="A0A0A3IJS2"/>
<evidence type="ECO:0000256" key="2">
    <source>
        <dbReference type="ARBA" id="ARBA00010792"/>
    </source>
</evidence>
<reference evidence="9 10" key="1">
    <citation type="submission" date="2014-02" db="EMBL/GenBank/DDBJ databases">
        <title>Draft genome sequence of Lysinibacillus odysseyi NBRC 100172.</title>
        <authorList>
            <person name="Zhang F."/>
            <person name="Wang G."/>
            <person name="Zhang L."/>
        </authorList>
    </citation>
    <scope>NUCLEOTIDE SEQUENCE [LARGE SCALE GENOMIC DNA]</scope>
    <source>
        <strain evidence="9 10">NBRC 100172</strain>
    </source>
</reference>
<evidence type="ECO:0000256" key="1">
    <source>
        <dbReference type="ARBA" id="ARBA00004651"/>
    </source>
</evidence>
<feature type="transmembrane region" description="Helical" evidence="7">
    <location>
        <begin position="68"/>
        <end position="89"/>
    </location>
</feature>
<dbReference type="Pfam" id="PF09335">
    <property type="entry name" value="VTT_dom"/>
    <property type="match status" value="1"/>
</dbReference>
<keyword evidence="4 7" id="KW-0812">Transmembrane</keyword>
<comment type="caution">
    <text evidence="9">The sequence shown here is derived from an EMBL/GenBank/DDBJ whole genome shotgun (WGS) entry which is preliminary data.</text>
</comment>
<evidence type="ECO:0000313" key="9">
    <source>
        <dbReference type="EMBL" id="KGR84999.1"/>
    </source>
</evidence>
<gene>
    <name evidence="9" type="ORF">CD32_11125</name>
</gene>
<dbReference type="InterPro" id="IPR032818">
    <property type="entry name" value="DedA-like"/>
</dbReference>
<keyword evidence="6 7" id="KW-0472">Membrane</keyword>
<evidence type="ECO:0000256" key="6">
    <source>
        <dbReference type="ARBA" id="ARBA00023136"/>
    </source>
</evidence>
<dbReference type="eggNOG" id="COG0586">
    <property type="taxonomic scope" value="Bacteria"/>
</dbReference>
<proteinExistence type="inferred from homology"/>
<organism evidence="9 10">
    <name type="scientific">Lysinibacillus odysseyi 34hs-1 = NBRC 100172</name>
    <dbReference type="NCBI Taxonomy" id="1220589"/>
    <lineage>
        <taxon>Bacteria</taxon>
        <taxon>Bacillati</taxon>
        <taxon>Bacillota</taxon>
        <taxon>Bacilli</taxon>
        <taxon>Bacillales</taxon>
        <taxon>Bacillaceae</taxon>
        <taxon>Lysinibacillus</taxon>
    </lineage>
</organism>
<evidence type="ECO:0000256" key="3">
    <source>
        <dbReference type="ARBA" id="ARBA00022475"/>
    </source>
</evidence>
<dbReference type="GO" id="GO:0005886">
    <property type="term" value="C:plasma membrane"/>
    <property type="evidence" value="ECO:0007669"/>
    <property type="project" value="UniProtKB-SubCell"/>
</dbReference>
<evidence type="ECO:0000313" key="10">
    <source>
        <dbReference type="Proteomes" id="UP000030437"/>
    </source>
</evidence>
<dbReference type="PANTHER" id="PTHR30353">
    <property type="entry name" value="INNER MEMBRANE PROTEIN DEDA-RELATED"/>
    <property type="match status" value="1"/>
</dbReference>
<dbReference type="RefSeq" id="WP_036154531.1">
    <property type="nucleotide sequence ID" value="NZ_AVCX01000006.1"/>
</dbReference>
<name>A0A0A3IJS2_9BACI</name>
<dbReference type="PANTHER" id="PTHR30353:SF0">
    <property type="entry name" value="TRANSMEMBRANE PROTEIN"/>
    <property type="match status" value="1"/>
</dbReference>
<evidence type="ECO:0000256" key="4">
    <source>
        <dbReference type="ARBA" id="ARBA00022692"/>
    </source>
</evidence>
<protein>
    <recommendedName>
        <fullName evidence="8">VTT domain-containing protein</fullName>
    </recommendedName>
</protein>
<dbReference type="InterPro" id="IPR032816">
    <property type="entry name" value="VTT_dom"/>
</dbReference>
<dbReference type="Proteomes" id="UP000030437">
    <property type="component" value="Unassembled WGS sequence"/>
</dbReference>
<accession>A0A0A3IJS2</accession>
<dbReference type="EMBL" id="JPVP01000055">
    <property type="protein sequence ID" value="KGR84999.1"/>
    <property type="molecule type" value="Genomic_DNA"/>
</dbReference>
<keyword evidence="5 7" id="KW-1133">Transmembrane helix</keyword>
<dbReference type="OrthoDB" id="9813426at2"/>
<keyword evidence="3 7" id="KW-1003">Cell membrane</keyword>
<feature type="transmembrane region" description="Helical" evidence="7">
    <location>
        <begin position="186"/>
        <end position="206"/>
    </location>
</feature>
<feature type="domain" description="VTT" evidence="8">
    <location>
        <begin position="48"/>
        <end position="174"/>
    </location>
</feature>
<evidence type="ECO:0000259" key="8">
    <source>
        <dbReference type="Pfam" id="PF09335"/>
    </source>
</evidence>
<comment type="subcellular location">
    <subcellularLocation>
        <location evidence="1 7">Cell membrane</location>
        <topology evidence="1 7">Multi-pass membrane protein</topology>
    </subcellularLocation>
</comment>
<dbReference type="STRING" id="1220589.CD32_11125"/>
<evidence type="ECO:0000256" key="7">
    <source>
        <dbReference type="RuleBase" id="RU367016"/>
    </source>
</evidence>